<reference evidence="1 2" key="1">
    <citation type="submission" date="2021-02" db="EMBL/GenBank/DDBJ databases">
        <title>Alicyclobacillus curvatus sp. nov. and Alicyclobacillus mengziensis sp. nov., two acidophilic bacteria isolated from acid mine drainage.</title>
        <authorList>
            <person name="Huang Y."/>
        </authorList>
    </citation>
    <scope>NUCLEOTIDE SEQUENCE [LARGE SCALE GENOMIC DNA]</scope>
    <source>
        <strain evidence="1 2">S30H14</strain>
    </source>
</reference>
<organism evidence="1 2">
    <name type="scientific">Alicyclobacillus mengziensis</name>
    <dbReference type="NCBI Taxonomy" id="2931921"/>
    <lineage>
        <taxon>Bacteria</taxon>
        <taxon>Bacillati</taxon>
        <taxon>Bacillota</taxon>
        <taxon>Bacilli</taxon>
        <taxon>Bacillales</taxon>
        <taxon>Alicyclobacillaceae</taxon>
        <taxon>Alicyclobacillus</taxon>
    </lineage>
</organism>
<accession>A0A9X7W236</accession>
<sequence length="101" mass="11290">MDERGLTENARVRRHIRLVAVIGSRARTDRPADSWSDLDLLLFTKNPSVWTALLNTVDVFGSLGKELAGQLGYAYPNDAHAYVVGLLREYRETNNGCRVGE</sequence>
<protein>
    <submittedName>
        <fullName evidence="1">Uncharacterized protein</fullName>
    </submittedName>
</protein>
<keyword evidence="2" id="KW-1185">Reference proteome</keyword>
<dbReference type="Proteomes" id="UP000663505">
    <property type="component" value="Chromosome"/>
</dbReference>
<dbReference type="SUPFAM" id="SSF81301">
    <property type="entry name" value="Nucleotidyltransferase"/>
    <property type="match status" value="1"/>
</dbReference>
<evidence type="ECO:0000313" key="2">
    <source>
        <dbReference type="Proteomes" id="UP000663505"/>
    </source>
</evidence>
<dbReference type="RefSeq" id="WP_206658535.1">
    <property type="nucleotide sequence ID" value="NZ_CP071182.1"/>
</dbReference>
<proteinExistence type="predicted"/>
<dbReference type="Gene3D" id="3.30.460.10">
    <property type="entry name" value="Beta Polymerase, domain 2"/>
    <property type="match status" value="1"/>
</dbReference>
<dbReference type="InterPro" id="IPR043519">
    <property type="entry name" value="NT_sf"/>
</dbReference>
<dbReference type="EMBL" id="CP071182">
    <property type="protein sequence ID" value="QSO49224.1"/>
    <property type="molecule type" value="Genomic_DNA"/>
</dbReference>
<evidence type="ECO:0000313" key="1">
    <source>
        <dbReference type="EMBL" id="QSO49224.1"/>
    </source>
</evidence>
<gene>
    <name evidence="1" type="ORF">JZ786_10050</name>
</gene>
<name>A0A9X7W236_9BACL</name>
<dbReference type="KEGG" id="afx:JZ786_10050"/>
<dbReference type="AlphaFoldDB" id="A0A9X7W236"/>